<feature type="chain" id="PRO_5046890294" evidence="1">
    <location>
        <begin position="23"/>
        <end position="125"/>
    </location>
</feature>
<evidence type="ECO:0000313" key="2">
    <source>
        <dbReference type="EMBL" id="KAG7845651.1"/>
    </source>
</evidence>
<dbReference type="Gene3D" id="3.30.530.20">
    <property type="match status" value="1"/>
</dbReference>
<dbReference type="InterPro" id="IPR019587">
    <property type="entry name" value="Polyketide_cyclase/dehydratase"/>
</dbReference>
<accession>A0ABQ7RQ03</accession>
<keyword evidence="3" id="KW-1185">Reference proteome</keyword>
<name>A0ABQ7RQ03_PICAN</name>
<dbReference type="Pfam" id="PF10604">
    <property type="entry name" value="Polyketide_cyc2"/>
    <property type="match status" value="1"/>
</dbReference>
<comment type="caution">
    <text evidence="2">The sequence shown here is derived from an EMBL/GenBank/DDBJ whole genome shotgun (WGS) entry which is preliminary data.</text>
</comment>
<keyword evidence="1" id="KW-0732">Signal</keyword>
<dbReference type="SUPFAM" id="SSF55961">
    <property type="entry name" value="Bet v1-like"/>
    <property type="match status" value="1"/>
</dbReference>
<organism evidence="2 3">
    <name type="scientific">Pichia angusta</name>
    <name type="common">Yeast</name>
    <name type="synonym">Hansenula polymorpha</name>
    <dbReference type="NCBI Taxonomy" id="870730"/>
    <lineage>
        <taxon>Eukaryota</taxon>
        <taxon>Fungi</taxon>
        <taxon>Dikarya</taxon>
        <taxon>Ascomycota</taxon>
        <taxon>Saccharomycotina</taxon>
        <taxon>Pichiomycetes</taxon>
        <taxon>Pichiales</taxon>
        <taxon>Pichiaceae</taxon>
        <taxon>Ogataea</taxon>
    </lineage>
</organism>
<gene>
    <name evidence="2" type="ORF">KL940_005207</name>
</gene>
<dbReference type="PANTHER" id="PTHR36166:SF1">
    <property type="entry name" value="SRPBCC DOMAIN-CONTAINING PROTEIN"/>
    <property type="match status" value="1"/>
</dbReference>
<dbReference type="Proteomes" id="UP001197328">
    <property type="component" value="Unassembled WGS sequence"/>
</dbReference>
<feature type="signal peptide" evidence="1">
    <location>
        <begin position="1"/>
        <end position="22"/>
    </location>
</feature>
<proteinExistence type="predicted"/>
<evidence type="ECO:0000256" key="1">
    <source>
        <dbReference type="SAM" id="SignalP"/>
    </source>
</evidence>
<dbReference type="InterPro" id="IPR023393">
    <property type="entry name" value="START-like_dom_sf"/>
</dbReference>
<evidence type="ECO:0000313" key="3">
    <source>
        <dbReference type="Proteomes" id="UP001197328"/>
    </source>
</evidence>
<protein>
    <submittedName>
        <fullName evidence="2">Uncharacterized protein</fullName>
    </submittedName>
</protein>
<dbReference type="EMBL" id="JAHLVD010000020">
    <property type="protein sequence ID" value="KAG7845651.1"/>
    <property type="molecule type" value="Genomic_DNA"/>
</dbReference>
<reference evidence="2 3" key="1">
    <citation type="journal article" date="2021" name="G3 (Bethesda)">
        <title>Genomic diversity, chromosomal rearrangements, and interspecies hybridization in the ogataea polymorpha species complex.</title>
        <authorList>
            <person name="Hanson S.J."/>
            <person name="Cinneide E.O."/>
            <person name="Salzberg L.I."/>
            <person name="Wolfe K.H."/>
            <person name="McGowan J."/>
            <person name="Fitzpatrick D.A."/>
            <person name="Matlin K."/>
        </authorList>
    </citation>
    <scope>NUCLEOTIDE SEQUENCE [LARGE SCALE GENOMIC DNA]</scope>
    <source>
        <strain evidence="2">51-138</strain>
    </source>
</reference>
<sequence>MITIKKLDVIMTLVLTSTIINAAPETVRSVFLDFDNYEWSAFLKSVKANPPKPSASIAPGDKLDVVLEGSRTMKINPVVVENSPSAFRWKGTLGFDTIFSGTHSYEFNPTEDGKTKSGERFHAIH</sequence>
<dbReference type="PANTHER" id="PTHR36166">
    <property type="entry name" value="CHROMOSOME 9, WHOLE GENOME SHOTGUN SEQUENCE"/>
    <property type="match status" value="1"/>
</dbReference>
<dbReference type="CDD" id="cd07822">
    <property type="entry name" value="SRPBCC_4"/>
    <property type="match status" value="1"/>
</dbReference>